<dbReference type="RefSeq" id="WP_201658832.1">
    <property type="nucleotide sequence ID" value="NZ_CAJHCS010000032.1"/>
</dbReference>
<dbReference type="Proteomes" id="UP001494588">
    <property type="component" value="Unassembled WGS sequence"/>
</dbReference>
<name>A0ABU9QLH3_9BURK</name>
<accession>A0ABU9QLH3</accession>
<gene>
    <name evidence="4" type="ORF">V4C55_31680</name>
</gene>
<dbReference type="InterPro" id="IPR002821">
    <property type="entry name" value="Hydantoinase_A"/>
</dbReference>
<dbReference type="Pfam" id="PF01968">
    <property type="entry name" value="Hydantoinase_A"/>
    <property type="match status" value="1"/>
</dbReference>
<dbReference type="InterPro" id="IPR043129">
    <property type="entry name" value="ATPase_NBD"/>
</dbReference>
<evidence type="ECO:0000313" key="5">
    <source>
        <dbReference type="Proteomes" id="UP001494588"/>
    </source>
</evidence>
<feature type="domain" description="Hydantoinase/oxoprolinase N-terminal" evidence="2">
    <location>
        <begin position="15"/>
        <end position="188"/>
    </location>
</feature>
<evidence type="ECO:0000259" key="3">
    <source>
        <dbReference type="Pfam" id="PF19278"/>
    </source>
</evidence>
<proteinExistence type="predicted"/>
<dbReference type="PANTHER" id="PTHR11365">
    <property type="entry name" value="5-OXOPROLINASE RELATED"/>
    <property type="match status" value="1"/>
</dbReference>
<feature type="domain" description="Acetophenone carboxylase-like C-terminal" evidence="3">
    <location>
        <begin position="539"/>
        <end position="688"/>
    </location>
</feature>
<dbReference type="EMBL" id="JAZHGC010000034">
    <property type="protein sequence ID" value="MEM5290294.1"/>
    <property type="molecule type" value="Genomic_DNA"/>
</dbReference>
<dbReference type="InterPro" id="IPR008040">
    <property type="entry name" value="Hydant_A_N"/>
</dbReference>
<protein>
    <submittedName>
        <fullName evidence="4">Hydantoinase/oxoprolinase family protein</fullName>
    </submittedName>
</protein>
<dbReference type="PANTHER" id="PTHR11365:SF23">
    <property type="entry name" value="HYPOTHETICAL 5-OXOPROLINASE (EUROFUNG)-RELATED"/>
    <property type="match status" value="1"/>
</dbReference>
<sequence length="699" mass="75317">MYTQDHVEQRDFRLSADIGGTFTDIVLEGHGERWSTKTLTRYDAPEQAIITGVQHVLRTAGVSTAEVSLFVHGMTLATNAVLERRGALTAFLTTKGFRDVLEIGYETRYAPTDLMLIKQTPLVPRERRFVVEERVSATGDVLLPLDEAAFDALAEQLTKARVESVAIGFIHAYANGAHEERARDLLLERLPHLSISVSSEVCPEIREYERFSTVVANAYVQPIVEQYLNKLRSSLDEIGLTAPALLMGSAGGVMPLDIAKRIPIRLIESGPAGGAVLSASIAKELDLPKVLSFDMGGTTAKICFIQDGEPHVAPLFEVDRQSRFQKGSGLPLRTPVVELVEIGAGGGSIASLDRMNRIAVGPRSAASEPGPACYGRGGEEPTVTDSDLLMGRLDPENFAGGSIRLDTSASEIAIKRVIGDALALGTTESAFGVVEIVDETMANAARVHAAELGRELSEHVIIAFGGAAPLHAGRLAEKLGIDTIIIPRNAGVGSALGFLRAPIAVDLVQTAVTSLQSFDEGAVNELLATLQKRGETLAGDLKEQESLVASFSCAMRYRGQGYEVAVQIKDLPASATSLSSGFEAEYARLFGRVIPDGEMEVVSWQLRLSKSTWTAEAAADAPQVRPFEAEFSIKREIYEPRVGSMVAHRIYERKLLKAGARFTGPAMIVEDETSTVVPASFEGHVDERANLVLTKKEQA</sequence>
<keyword evidence="5" id="KW-1185">Reference proteome</keyword>
<reference evidence="4 5" key="1">
    <citation type="submission" date="2024-01" db="EMBL/GenBank/DDBJ databases">
        <title>The diversity of rhizobia nodulating Mimosa spp. in eleven states of Brazil covering several biomes is determined by host plant, location, and edaphic factors.</title>
        <authorList>
            <person name="Rouws L."/>
            <person name="Barauna A."/>
            <person name="Beukes C."/>
            <person name="De Faria S.M."/>
            <person name="Gross E."/>
            <person name="Dos Reis Junior F.B."/>
            <person name="Simon M."/>
            <person name="Maluk M."/>
            <person name="Odee D.W."/>
            <person name="Kenicer G."/>
            <person name="Young J.P.W."/>
            <person name="Reis V.M."/>
            <person name="Zilli J."/>
            <person name="James E.K."/>
        </authorList>
    </citation>
    <scope>NUCLEOTIDE SEQUENCE [LARGE SCALE GENOMIC DNA]</scope>
    <source>
        <strain evidence="4 5">JPY77</strain>
    </source>
</reference>
<dbReference type="Pfam" id="PF19278">
    <property type="entry name" value="Hydant_A_C"/>
    <property type="match status" value="1"/>
</dbReference>
<dbReference type="SUPFAM" id="SSF53067">
    <property type="entry name" value="Actin-like ATPase domain"/>
    <property type="match status" value="1"/>
</dbReference>
<feature type="domain" description="Hydantoinase A/oxoprolinase" evidence="1">
    <location>
        <begin position="210"/>
        <end position="503"/>
    </location>
</feature>
<organism evidence="4 5">
    <name type="scientific">Paraburkholderia sabiae</name>
    <dbReference type="NCBI Taxonomy" id="273251"/>
    <lineage>
        <taxon>Bacteria</taxon>
        <taxon>Pseudomonadati</taxon>
        <taxon>Pseudomonadota</taxon>
        <taxon>Betaproteobacteria</taxon>
        <taxon>Burkholderiales</taxon>
        <taxon>Burkholderiaceae</taxon>
        <taxon>Paraburkholderia</taxon>
    </lineage>
</organism>
<dbReference type="Pfam" id="PF05378">
    <property type="entry name" value="Hydant_A_N"/>
    <property type="match status" value="1"/>
</dbReference>
<evidence type="ECO:0000259" key="1">
    <source>
        <dbReference type="Pfam" id="PF01968"/>
    </source>
</evidence>
<dbReference type="InterPro" id="IPR049517">
    <property type="entry name" value="ACX-like_C"/>
</dbReference>
<evidence type="ECO:0000313" key="4">
    <source>
        <dbReference type="EMBL" id="MEM5290294.1"/>
    </source>
</evidence>
<evidence type="ECO:0000259" key="2">
    <source>
        <dbReference type="Pfam" id="PF05378"/>
    </source>
</evidence>
<comment type="caution">
    <text evidence="4">The sequence shown here is derived from an EMBL/GenBank/DDBJ whole genome shotgun (WGS) entry which is preliminary data.</text>
</comment>
<dbReference type="InterPro" id="IPR045079">
    <property type="entry name" value="Oxoprolinase-like"/>
</dbReference>